<gene>
    <name evidence="1" type="ORF">E7746_05750</name>
</gene>
<proteinExistence type="predicted"/>
<dbReference type="OrthoDB" id="1086386at2"/>
<sequence length="126" mass="14410">MLHSDIIKIAVKNGWQVSITDSEGGFFCDFHRQTLGGLQFSFTAELTDGLVGTLVDEIIFFVDVLDPERYAGEWLEISGDLSPSRYFQAVTDMDDIRTRAWLLALDLSEIAEQGDKLLNFPWYRWN</sequence>
<accession>A0A4P7VJ93</accession>
<dbReference type="EMBL" id="CP039393">
    <property type="protein sequence ID" value="QCD35434.1"/>
    <property type="molecule type" value="Genomic_DNA"/>
</dbReference>
<organism evidence="1 2">
    <name type="scientific">Muribaculum gordoncarteri</name>
    <dbReference type="NCBI Taxonomy" id="2530390"/>
    <lineage>
        <taxon>Bacteria</taxon>
        <taxon>Pseudomonadati</taxon>
        <taxon>Bacteroidota</taxon>
        <taxon>Bacteroidia</taxon>
        <taxon>Bacteroidales</taxon>
        <taxon>Muribaculaceae</taxon>
        <taxon>Muribaculum</taxon>
    </lineage>
</organism>
<evidence type="ECO:0000313" key="2">
    <source>
        <dbReference type="Proteomes" id="UP000297031"/>
    </source>
</evidence>
<name>A0A4P7VJ93_9BACT</name>
<protein>
    <submittedName>
        <fullName evidence="1">Uncharacterized protein</fullName>
    </submittedName>
</protein>
<dbReference type="KEGG" id="mgod:E7746_05750"/>
<reference evidence="1 2" key="1">
    <citation type="submission" date="2019-02" db="EMBL/GenBank/DDBJ databases">
        <title>Isolation and identification of novel species under the genus Muribaculum.</title>
        <authorList>
            <person name="Miyake S."/>
            <person name="Ding Y."/>
            <person name="Low A."/>
            <person name="Soh M."/>
            <person name="Seedorf H."/>
        </authorList>
    </citation>
    <scope>NUCLEOTIDE SEQUENCE [LARGE SCALE GENOMIC DNA]</scope>
    <source>
        <strain evidence="1 2">TLL-A4</strain>
    </source>
</reference>
<keyword evidence="2" id="KW-1185">Reference proteome</keyword>
<evidence type="ECO:0000313" key="1">
    <source>
        <dbReference type="EMBL" id="QCD35434.1"/>
    </source>
</evidence>
<dbReference type="Proteomes" id="UP000297031">
    <property type="component" value="Chromosome"/>
</dbReference>
<dbReference type="AlphaFoldDB" id="A0A4P7VJ93"/>
<dbReference type="RefSeq" id="WP_136410155.1">
    <property type="nucleotide sequence ID" value="NZ_CP039393.1"/>
</dbReference>